<dbReference type="InterPro" id="IPR001406">
    <property type="entry name" value="PsdUridine_synth_TruA"/>
</dbReference>
<sequence length="373" mass="41354">METTTEATGKETDKKRKKGSREFDWTKATFGHYVLKLAYVGTNYHGLAWQEPSTCPTVEAALFEALQKTRLVKDRQSCNFSRCGRTDKGVHAAGNYISLNLRLKPASQSGSEGFDYPSILNGVLPPDIRILAAAPAPSGFDARFSCLFRAYQYYFPHAGEDLQKMQEAAAHFVGEHDFRNFCKMDVENITNYRRRVLSVSVRLVSDGVAEFAVTGLAFLWHQVRCMAAVLLLVGQGLETPSVVEALLDVERCPRKPLYEPADESGLVLRDCGFEGVAFAPSTPKPAGESGLPTPSSAADTFRSLRDRQLRAFAVASCMLTACGGEPTGREREGKRKHVPLLQRPGCPTLQEKQEAFEARRQRRKPTEAEEARE</sequence>
<feature type="region of interest" description="Disordered" evidence="5">
    <location>
        <begin position="324"/>
        <end position="373"/>
    </location>
</feature>
<dbReference type="GO" id="GO:0005737">
    <property type="term" value="C:cytoplasm"/>
    <property type="evidence" value="ECO:0007669"/>
    <property type="project" value="TreeGrafter"/>
</dbReference>
<evidence type="ECO:0000259" key="6">
    <source>
        <dbReference type="Pfam" id="PF01416"/>
    </source>
</evidence>
<dbReference type="InterPro" id="IPR020097">
    <property type="entry name" value="PsdUridine_synth_TruA_a/b_dom"/>
</dbReference>
<dbReference type="GO" id="GO:0005634">
    <property type="term" value="C:nucleus"/>
    <property type="evidence" value="ECO:0007669"/>
    <property type="project" value="TreeGrafter"/>
</dbReference>
<comment type="similarity">
    <text evidence="1 4">Belongs to the tRNA pseudouridine synthase TruA family.</text>
</comment>
<dbReference type="Gene3D" id="3.30.70.660">
    <property type="entry name" value="Pseudouridine synthase I, catalytic domain, C-terminal subdomain"/>
    <property type="match status" value="1"/>
</dbReference>
<evidence type="ECO:0000256" key="1">
    <source>
        <dbReference type="ARBA" id="ARBA00009375"/>
    </source>
</evidence>
<dbReference type="GO" id="GO:0003723">
    <property type="term" value="F:RNA binding"/>
    <property type="evidence" value="ECO:0007669"/>
    <property type="project" value="InterPro"/>
</dbReference>
<evidence type="ECO:0000313" key="8">
    <source>
        <dbReference type="Proteomes" id="UP000604046"/>
    </source>
</evidence>
<protein>
    <recommendedName>
        <fullName evidence="4">tRNA pseudouridine synthase</fullName>
        <ecNumber evidence="4">5.4.99.12</ecNumber>
    </recommendedName>
</protein>
<evidence type="ECO:0000256" key="2">
    <source>
        <dbReference type="ARBA" id="ARBA00022694"/>
    </source>
</evidence>
<dbReference type="OrthoDB" id="25767at2759"/>
<dbReference type="PANTHER" id="PTHR11142">
    <property type="entry name" value="PSEUDOURIDYLATE SYNTHASE"/>
    <property type="match status" value="1"/>
</dbReference>
<dbReference type="EMBL" id="CAJNDS010001879">
    <property type="protein sequence ID" value="CAE7286553.1"/>
    <property type="molecule type" value="Genomic_DNA"/>
</dbReference>
<dbReference type="SUPFAM" id="SSF55120">
    <property type="entry name" value="Pseudouridine synthase"/>
    <property type="match status" value="1"/>
</dbReference>
<keyword evidence="8" id="KW-1185">Reference proteome</keyword>
<keyword evidence="2 4" id="KW-0819">tRNA processing</keyword>
<dbReference type="EC" id="5.4.99.12" evidence="4"/>
<evidence type="ECO:0000256" key="4">
    <source>
        <dbReference type="RuleBase" id="RU003792"/>
    </source>
</evidence>
<feature type="compositionally biased region" description="Basic and acidic residues" evidence="5">
    <location>
        <begin position="351"/>
        <end position="373"/>
    </location>
</feature>
<dbReference type="InterPro" id="IPR020095">
    <property type="entry name" value="PsdUridine_synth_TruA_C"/>
</dbReference>
<dbReference type="GO" id="GO:0160147">
    <property type="term" value="F:tRNA pseudouridine(38-40) synthase activity"/>
    <property type="evidence" value="ECO:0007669"/>
    <property type="project" value="UniProtKB-EC"/>
</dbReference>
<dbReference type="Gene3D" id="3.30.70.580">
    <property type="entry name" value="Pseudouridine synthase I, catalytic domain, N-terminal subdomain"/>
    <property type="match status" value="1"/>
</dbReference>
<dbReference type="HAMAP" id="MF_00171">
    <property type="entry name" value="TruA"/>
    <property type="match status" value="1"/>
</dbReference>
<name>A0A812NGD1_9DINO</name>
<evidence type="ECO:0000313" key="7">
    <source>
        <dbReference type="EMBL" id="CAE7286553.1"/>
    </source>
</evidence>
<dbReference type="AlphaFoldDB" id="A0A812NGD1"/>
<dbReference type="PANTHER" id="PTHR11142:SF5">
    <property type="entry name" value="TRNA PSEUDOURIDINE(38_39) SYNTHASE"/>
    <property type="match status" value="1"/>
</dbReference>
<keyword evidence="3 4" id="KW-0413">Isomerase</keyword>
<dbReference type="GO" id="GO:0031119">
    <property type="term" value="P:tRNA pseudouridine synthesis"/>
    <property type="evidence" value="ECO:0007669"/>
    <property type="project" value="TreeGrafter"/>
</dbReference>
<organism evidence="7 8">
    <name type="scientific">Symbiodinium natans</name>
    <dbReference type="NCBI Taxonomy" id="878477"/>
    <lineage>
        <taxon>Eukaryota</taxon>
        <taxon>Sar</taxon>
        <taxon>Alveolata</taxon>
        <taxon>Dinophyceae</taxon>
        <taxon>Suessiales</taxon>
        <taxon>Symbiodiniaceae</taxon>
        <taxon>Symbiodinium</taxon>
    </lineage>
</organism>
<dbReference type="InterPro" id="IPR020094">
    <property type="entry name" value="TruA/RsuA/RluB/E/F_N"/>
</dbReference>
<reference evidence="7" key="1">
    <citation type="submission" date="2021-02" db="EMBL/GenBank/DDBJ databases">
        <authorList>
            <person name="Dougan E. K."/>
            <person name="Rhodes N."/>
            <person name="Thang M."/>
            <person name="Chan C."/>
        </authorList>
    </citation>
    <scope>NUCLEOTIDE SEQUENCE</scope>
</reference>
<dbReference type="NCBIfam" id="TIGR00071">
    <property type="entry name" value="hisT_truA"/>
    <property type="match status" value="1"/>
</dbReference>
<proteinExistence type="inferred from homology"/>
<feature type="domain" description="Pseudouridine synthase I TruA alpha/beta" evidence="6">
    <location>
        <begin position="168"/>
        <end position="274"/>
    </location>
</feature>
<dbReference type="InterPro" id="IPR020103">
    <property type="entry name" value="PsdUridine_synth_cat_dom_sf"/>
</dbReference>
<dbReference type="Proteomes" id="UP000604046">
    <property type="component" value="Unassembled WGS sequence"/>
</dbReference>
<accession>A0A812NGD1</accession>
<dbReference type="GO" id="GO:1990481">
    <property type="term" value="P:mRNA pseudouridine synthesis"/>
    <property type="evidence" value="ECO:0007669"/>
    <property type="project" value="TreeGrafter"/>
</dbReference>
<comment type="caution">
    <text evidence="7">The sequence shown here is derived from an EMBL/GenBank/DDBJ whole genome shotgun (WGS) entry which is preliminary data.</text>
</comment>
<gene>
    <name evidence="7" type="primary">PUS3</name>
    <name evidence="7" type="ORF">SNAT2548_LOCUS15151</name>
</gene>
<dbReference type="Pfam" id="PF01416">
    <property type="entry name" value="PseudoU_synth_1"/>
    <property type="match status" value="1"/>
</dbReference>
<evidence type="ECO:0000256" key="5">
    <source>
        <dbReference type="SAM" id="MobiDB-lite"/>
    </source>
</evidence>
<comment type="catalytic activity">
    <reaction evidence="4">
        <text>uridine(38/39/40) in tRNA = pseudouridine(38/39/40) in tRNA</text>
        <dbReference type="Rhea" id="RHEA:22376"/>
        <dbReference type="Rhea" id="RHEA-COMP:10085"/>
        <dbReference type="Rhea" id="RHEA-COMP:10087"/>
        <dbReference type="ChEBI" id="CHEBI:65314"/>
        <dbReference type="ChEBI" id="CHEBI:65315"/>
        <dbReference type="EC" id="5.4.99.12"/>
    </reaction>
</comment>
<evidence type="ECO:0000256" key="3">
    <source>
        <dbReference type="ARBA" id="ARBA00023235"/>
    </source>
</evidence>